<name>A0ACA9P512_9GLOM</name>
<dbReference type="Proteomes" id="UP000789860">
    <property type="component" value="Unassembled WGS sequence"/>
</dbReference>
<accession>A0ACA9P512</accession>
<gene>
    <name evidence="1" type="ORF">SCALOS_LOCUS10188</name>
</gene>
<sequence>ILIYPLLVRYFEKRGENIDVASKKTKSIRIFILITLSILLSVGVVIQTPNAMAFVSERFGVYDSFIFIYPPFDWLPLVIYGVAFALFMSRHANDTSYNIRLNMKAAFILHALFLLIRIPGKFGNINPELLP</sequence>
<feature type="non-terminal residue" evidence="1">
    <location>
        <position position="131"/>
    </location>
</feature>
<protein>
    <submittedName>
        <fullName evidence="1">10920_t:CDS:1</fullName>
    </submittedName>
</protein>
<evidence type="ECO:0000313" key="2">
    <source>
        <dbReference type="Proteomes" id="UP000789860"/>
    </source>
</evidence>
<comment type="caution">
    <text evidence="1">The sequence shown here is derived from an EMBL/GenBank/DDBJ whole genome shotgun (WGS) entry which is preliminary data.</text>
</comment>
<organism evidence="1 2">
    <name type="scientific">Scutellospora calospora</name>
    <dbReference type="NCBI Taxonomy" id="85575"/>
    <lineage>
        <taxon>Eukaryota</taxon>
        <taxon>Fungi</taxon>
        <taxon>Fungi incertae sedis</taxon>
        <taxon>Mucoromycota</taxon>
        <taxon>Glomeromycotina</taxon>
        <taxon>Glomeromycetes</taxon>
        <taxon>Diversisporales</taxon>
        <taxon>Gigasporaceae</taxon>
        <taxon>Scutellospora</taxon>
    </lineage>
</organism>
<evidence type="ECO:0000313" key="1">
    <source>
        <dbReference type="EMBL" id="CAG8692535.1"/>
    </source>
</evidence>
<dbReference type="EMBL" id="CAJVPM010036357">
    <property type="protein sequence ID" value="CAG8692535.1"/>
    <property type="molecule type" value="Genomic_DNA"/>
</dbReference>
<reference evidence="1" key="1">
    <citation type="submission" date="2021-06" db="EMBL/GenBank/DDBJ databases">
        <authorList>
            <person name="Kallberg Y."/>
            <person name="Tangrot J."/>
            <person name="Rosling A."/>
        </authorList>
    </citation>
    <scope>NUCLEOTIDE SEQUENCE</scope>
    <source>
        <strain evidence="1">AU212A</strain>
    </source>
</reference>
<proteinExistence type="predicted"/>
<keyword evidence="2" id="KW-1185">Reference proteome</keyword>
<feature type="non-terminal residue" evidence="1">
    <location>
        <position position="1"/>
    </location>
</feature>